<sequence length="184" mass="21268">MDYSEENLRDILELREWISEEIEKREREVDKFKHNLRILDSLVKQSSFSKASSLVSNKQNIPQSQPTSSVTPIKTQDNKILANVHVTLDELVIIPSEDIMLDVETHPFKSFFLGRIIGGMENQDKLDVQNGIIPQNAVISCLVNKNGNRISEILIKNYRQKERVNEIINTITWSFSRMLENSQK</sequence>
<dbReference type="OrthoDB" id="31397at2157"/>
<gene>
    <name evidence="1" type="ORF">NCS_11715</name>
</gene>
<evidence type="ECO:0000313" key="2">
    <source>
        <dbReference type="Proteomes" id="UP000230607"/>
    </source>
</evidence>
<protein>
    <submittedName>
        <fullName evidence="1">Uncharacterized protein</fullName>
    </submittedName>
</protein>
<proteinExistence type="predicted"/>
<evidence type="ECO:0000313" key="1">
    <source>
        <dbReference type="EMBL" id="SMH71903.1"/>
    </source>
</evidence>
<organism evidence="1 2">
    <name type="scientific">Candidatus Nitrosotalea okcheonensis</name>
    <dbReference type="NCBI Taxonomy" id="1903276"/>
    <lineage>
        <taxon>Archaea</taxon>
        <taxon>Nitrososphaerota</taxon>
        <taxon>Nitrososphaeria</taxon>
        <taxon>Nitrosotaleales</taxon>
        <taxon>Nitrosotaleaceae</taxon>
        <taxon>Nitrosotalea</taxon>
    </lineage>
</organism>
<name>A0A2H1FGL7_9ARCH</name>
<keyword evidence="2" id="KW-1185">Reference proteome</keyword>
<dbReference type="AlphaFoldDB" id="A0A2H1FGL7"/>
<accession>A0A2H1FGL7</accession>
<dbReference type="Proteomes" id="UP000230607">
    <property type="component" value="Chromosome 1"/>
</dbReference>
<dbReference type="RefSeq" id="WP_157927786.1">
    <property type="nucleotide sequence ID" value="NZ_LT841358.1"/>
</dbReference>
<reference evidence="2" key="1">
    <citation type="submission" date="2017-03" db="EMBL/GenBank/DDBJ databases">
        <authorList>
            <person name="Herbold C."/>
        </authorList>
    </citation>
    <scope>NUCLEOTIDE SEQUENCE [LARGE SCALE GENOMIC DNA]</scope>
</reference>
<dbReference type="EMBL" id="LT841358">
    <property type="protein sequence ID" value="SMH71903.1"/>
    <property type="molecule type" value="Genomic_DNA"/>
</dbReference>